<keyword evidence="2 5" id="KW-0812">Transmembrane</keyword>
<dbReference type="InterPro" id="IPR009908">
    <property type="entry name" value="Methylamine_util_MauE"/>
</dbReference>
<feature type="domain" description="Methylamine utilisation protein MauE" evidence="6">
    <location>
        <begin position="17"/>
        <end position="146"/>
    </location>
</feature>
<feature type="transmembrane region" description="Helical" evidence="5">
    <location>
        <begin position="131"/>
        <end position="149"/>
    </location>
</feature>
<sequence>MTETHETKQARGKLLEIASAAARFGLAAVWIVAGWTKIGAHMEVAQNIIAYEIFTHEWSNILAQWIGPLELAGGLLLLAGIKLRECGWVSIGVLVLFIIGMYSAWSRGLVIDCGCFGPQPSDEGTNLIETILRDVVLIAATLFMIYVPYKKFAIYP</sequence>
<name>A0AAW5HXI1_9CORY</name>
<keyword evidence="4 5" id="KW-0472">Membrane</keyword>
<dbReference type="RefSeq" id="WP_252932179.1">
    <property type="nucleotide sequence ID" value="NZ_JAEUWV010000033.1"/>
</dbReference>
<evidence type="ECO:0000256" key="2">
    <source>
        <dbReference type="ARBA" id="ARBA00022692"/>
    </source>
</evidence>
<evidence type="ECO:0000256" key="5">
    <source>
        <dbReference type="SAM" id="Phobius"/>
    </source>
</evidence>
<gene>
    <name evidence="7" type="ORF">JMN37_10980</name>
</gene>
<comment type="subcellular location">
    <subcellularLocation>
        <location evidence="1">Membrane</location>
        <topology evidence="1">Multi-pass membrane protein</topology>
    </subcellularLocation>
</comment>
<reference evidence="7 8" key="1">
    <citation type="submission" date="2021-01" db="EMBL/GenBank/DDBJ databases">
        <title>Identification and Characterization of Corynebacterium sp.</title>
        <authorList>
            <person name="Luo Q."/>
            <person name="Qu P."/>
            <person name="Chen Q."/>
        </authorList>
    </citation>
    <scope>NUCLEOTIDE SEQUENCE [LARGE SCALE GENOMIC DNA]</scope>
    <source>
        <strain evidence="7 8">MC-18</strain>
    </source>
</reference>
<evidence type="ECO:0000256" key="3">
    <source>
        <dbReference type="ARBA" id="ARBA00022989"/>
    </source>
</evidence>
<organism evidence="7 8">
    <name type="scientific">Corynebacterium lipophilum</name>
    <dbReference type="NCBI Taxonomy" id="2804918"/>
    <lineage>
        <taxon>Bacteria</taxon>
        <taxon>Bacillati</taxon>
        <taxon>Actinomycetota</taxon>
        <taxon>Actinomycetes</taxon>
        <taxon>Mycobacteriales</taxon>
        <taxon>Corynebacteriaceae</taxon>
        <taxon>Corynebacterium</taxon>
    </lineage>
</organism>
<evidence type="ECO:0000313" key="7">
    <source>
        <dbReference type="EMBL" id="MCO6395482.1"/>
    </source>
</evidence>
<feature type="transmembrane region" description="Helical" evidence="5">
    <location>
        <begin position="20"/>
        <end position="38"/>
    </location>
</feature>
<keyword evidence="3 5" id="KW-1133">Transmembrane helix</keyword>
<accession>A0AAW5HXI1</accession>
<dbReference type="EMBL" id="JAEUWV010000033">
    <property type="protein sequence ID" value="MCO6395482.1"/>
    <property type="molecule type" value="Genomic_DNA"/>
</dbReference>
<dbReference type="AlphaFoldDB" id="A0AAW5HXI1"/>
<evidence type="ECO:0000313" key="8">
    <source>
        <dbReference type="Proteomes" id="UP001205920"/>
    </source>
</evidence>
<feature type="transmembrane region" description="Helical" evidence="5">
    <location>
        <begin position="86"/>
        <end position="105"/>
    </location>
</feature>
<protein>
    <recommendedName>
        <fullName evidence="6">Methylamine utilisation protein MauE domain-containing protein</fullName>
    </recommendedName>
</protein>
<dbReference type="GO" id="GO:0030416">
    <property type="term" value="P:methylamine metabolic process"/>
    <property type="evidence" value="ECO:0007669"/>
    <property type="project" value="InterPro"/>
</dbReference>
<keyword evidence="8" id="KW-1185">Reference proteome</keyword>
<feature type="transmembrane region" description="Helical" evidence="5">
    <location>
        <begin position="58"/>
        <end position="79"/>
    </location>
</feature>
<proteinExistence type="predicted"/>
<evidence type="ECO:0000256" key="4">
    <source>
        <dbReference type="ARBA" id="ARBA00023136"/>
    </source>
</evidence>
<dbReference type="Pfam" id="PF07291">
    <property type="entry name" value="MauE"/>
    <property type="match status" value="1"/>
</dbReference>
<dbReference type="Proteomes" id="UP001205920">
    <property type="component" value="Unassembled WGS sequence"/>
</dbReference>
<evidence type="ECO:0000256" key="1">
    <source>
        <dbReference type="ARBA" id="ARBA00004141"/>
    </source>
</evidence>
<evidence type="ECO:0000259" key="6">
    <source>
        <dbReference type="Pfam" id="PF07291"/>
    </source>
</evidence>
<dbReference type="GO" id="GO:0016020">
    <property type="term" value="C:membrane"/>
    <property type="evidence" value="ECO:0007669"/>
    <property type="project" value="UniProtKB-SubCell"/>
</dbReference>
<comment type="caution">
    <text evidence="7">The sequence shown here is derived from an EMBL/GenBank/DDBJ whole genome shotgun (WGS) entry which is preliminary data.</text>
</comment>